<organism evidence="1 2">
    <name type="scientific">Aquitalea magnusonii</name>
    <dbReference type="NCBI Taxonomy" id="332411"/>
    <lineage>
        <taxon>Bacteria</taxon>
        <taxon>Pseudomonadati</taxon>
        <taxon>Pseudomonadota</taxon>
        <taxon>Betaproteobacteria</taxon>
        <taxon>Neisseriales</taxon>
        <taxon>Chromobacteriaceae</taxon>
        <taxon>Aquitalea</taxon>
    </lineage>
</organism>
<dbReference type="Proteomes" id="UP000248395">
    <property type="component" value="Unassembled WGS sequence"/>
</dbReference>
<accession>A0A318JF02</accession>
<dbReference type="InterPro" id="IPR021352">
    <property type="entry name" value="DUF2971"/>
</dbReference>
<name>A0A318JF02_9NEIS</name>
<dbReference type="AlphaFoldDB" id="A0A318JF02"/>
<evidence type="ECO:0008006" key="3">
    <source>
        <dbReference type="Google" id="ProtNLM"/>
    </source>
</evidence>
<dbReference type="RefSeq" id="WP_082693285.1">
    <property type="nucleotide sequence ID" value="NZ_LNQU01000008.1"/>
</dbReference>
<proteinExistence type="predicted"/>
<comment type="caution">
    <text evidence="1">The sequence shown here is derived from an EMBL/GenBank/DDBJ whole genome shotgun (WGS) entry which is preliminary data.</text>
</comment>
<evidence type="ECO:0000313" key="1">
    <source>
        <dbReference type="EMBL" id="PXX48632.1"/>
    </source>
</evidence>
<dbReference type="Pfam" id="PF11185">
    <property type="entry name" value="DUF2971"/>
    <property type="match status" value="1"/>
</dbReference>
<keyword evidence="2" id="KW-1185">Reference proteome</keyword>
<evidence type="ECO:0000313" key="2">
    <source>
        <dbReference type="Proteomes" id="UP000248395"/>
    </source>
</evidence>
<sequence length="267" mass="31108">MFLSPSGHAILYKYYSWDAWSKYVSKSKTIRFTNPHYFNDPFELSAGCHPLSNVDLMGVDRECNIDRNIVVLCLTRNPLNSLMWAHYGDSHRGVVVGFDVVSMGLGDKDRCVLPYQFGNVIYTSTKPQGFYADSFNEEIYSFCNYDPLFLEALQRNYLYKSYEWAYEEEVRIVRHRRSFLSEVSSSEVHCVDMSFNLGSVREIYFGWRFLMGKKPPRSTCLRAVKATKRDFPSARLSFVEPVGGTWKLQAHHLGDDWQEFIQGYFDF</sequence>
<dbReference type="EMBL" id="QJKC01000006">
    <property type="protein sequence ID" value="PXX48632.1"/>
    <property type="molecule type" value="Genomic_DNA"/>
</dbReference>
<dbReference type="OrthoDB" id="4119964at2"/>
<gene>
    <name evidence="1" type="ORF">DFR38_1062</name>
</gene>
<reference evidence="1 2" key="1">
    <citation type="submission" date="2018-05" db="EMBL/GenBank/DDBJ databases">
        <title>Genomic Encyclopedia of Type Strains, Phase IV (KMG-IV): sequencing the most valuable type-strain genomes for metagenomic binning, comparative biology and taxonomic classification.</title>
        <authorList>
            <person name="Goeker M."/>
        </authorList>
    </citation>
    <scope>NUCLEOTIDE SEQUENCE [LARGE SCALE GENOMIC DNA]</scope>
    <source>
        <strain evidence="1 2">DSM 25134</strain>
    </source>
</reference>
<protein>
    <recommendedName>
        <fullName evidence="3">DUF2971 domain-containing protein</fullName>
    </recommendedName>
</protein>